<evidence type="ECO:0000313" key="3">
    <source>
        <dbReference type="Proteomes" id="UP000270296"/>
    </source>
</evidence>
<dbReference type="AlphaFoldDB" id="A0A183IW72"/>
<protein>
    <submittedName>
        <fullName evidence="2 4">Uncharacterized protein</fullName>
    </submittedName>
</protein>
<sequence>MPLSNVTLDRTLSGLPMAVPIVGELRLAAKSRRSKPASRLMAALGVAAQRRLPRIEKKKKKRKRKRLGEKTKIAVNNEASTLSERRRQTA</sequence>
<dbReference type="EMBL" id="UZAM01011020">
    <property type="protein sequence ID" value="VDP14551.1"/>
    <property type="molecule type" value="Genomic_DNA"/>
</dbReference>
<feature type="compositionally biased region" description="Basic residues" evidence="1">
    <location>
        <begin position="56"/>
        <end position="67"/>
    </location>
</feature>
<gene>
    <name evidence="2" type="ORF">SBAD_LOCUS7869</name>
</gene>
<dbReference type="WBParaSite" id="SBAD_0000816201-mRNA-1">
    <property type="protein sequence ID" value="SBAD_0000816201-mRNA-1"/>
    <property type="gene ID" value="SBAD_0000816201"/>
</dbReference>
<reference evidence="2 3" key="2">
    <citation type="submission" date="2018-11" db="EMBL/GenBank/DDBJ databases">
        <authorList>
            <consortium name="Pathogen Informatics"/>
        </authorList>
    </citation>
    <scope>NUCLEOTIDE SEQUENCE [LARGE SCALE GENOMIC DNA]</scope>
</reference>
<accession>A0A183IW72</accession>
<keyword evidence="3" id="KW-1185">Reference proteome</keyword>
<reference evidence="4" key="1">
    <citation type="submission" date="2016-06" db="UniProtKB">
        <authorList>
            <consortium name="WormBaseParasite"/>
        </authorList>
    </citation>
    <scope>IDENTIFICATION</scope>
</reference>
<feature type="region of interest" description="Disordered" evidence="1">
    <location>
        <begin position="51"/>
        <end position="90"/>
    </location>
</feature>
<evidence type="ECO:0000256" key="1">
    <source>
        <dbReference type="SAM" id="MobiDB-lite"/>
    </source>
</evidence>
<organism evidence="4">
    <name type="scientific">Soboliphyme baturini</name>
    <dbReference type="NCBI Taxonomy" id="241478"/>
    <lineage>
        <taxon>Eukaryota</taxon>
        <taxon>Metazoa</taxon>
        <taxon>Ecdysozoa</taxon>
        <taxon>Nematoda</taxon>
        <taxon>Enoplea</taxon>
        <taxon>Dorylaimia</taxon>
        <taxon>Dioctophymatida</taxon>
        <taxon>Dioctophymatoidea</taxon>
        <taxon>Soboliphymatidae</taxon>
        <taxon>Soboliphyme</taxon>
    </lineage>
</organism>
<proteinExistence type="predicted"/>
<evidence type="ECO:0000313" key="4">
    <source>
        <dbReference type="WBParaSite" id="SBAD_0000816201-mRNA-1"/>
    </source>
</evidence>
<evidence type="ECO:0000313" key="2">
    <source>
        <dbReference type="EMBL" id="VDP14551.1"/>
    </source>
</evidence>
<name>A0A183IW72_9BILA</name>
<dbReference type="Proteomes" id="UP000270296">
    <property type="component" value="Unassembled WGS sequence"/>
</dbReference>